<sequence length="195" mass="21768">MWSSPSKRLYSHIPYFIRRKLSRQQFFLVTTTLIGCLLILSTFGLLMHVSDPPRDRVTVSEEKPVFVKTQQKSLIFRVPELPTSIKSKYATNKFGLISCGDGTYFSSVKLNDDYCDCELTGFDEPSTNACTNGAFICLESLKSIPSSSVNDGICDCCDGSDEYDGSSRDWISSKEQDRIGRHLAPCSNICVKKSS</sequence>
<keyword evidence="2" id="KW-0472">Membrane</keyword>
<dbReference type="GO" id="GO:0017177">
    <property type="term" value="C:glucosidase II complex"/>
    <property type="evidence" value="ECO:0007669"/>
    <property type="project" value="TreeGrafter"/>
</dbReference>
<feature type="domain" description="Glucosidase II beta subunit N-terminal" evidence="3">
    <location>
        <begin position="108"/>
        <end position="171"/>
    </location>
</feature>
<dbReference type="InterPro" id="IPR036055">
    <property type="entry name" value="LDL_receptor-like_sf"/>
</dbReference>
<keyword evidence="2" id="KW-0812">Transmembrane</keyword>
<evidence type="ECO:0000256" key="2">
    <source>
        <dbReference type="SAM" id="Phobius"/>
    </source>
</evidence>
<keyword evidence="1" id="KW-1015">Disulfide bond</keyword>
<accession>C1BNB0</accession>
<dbReference type="PANTHER" id="PTHR12630">
    <property type="entry name" value="N-LINKED OLIGOSACCHARIDE PROCESSING"/>
    <property type="match status" value="1"/>
</dbReference>
<dbReference type="InterPro" id="IPR028146">
    <property type="entry name" value="PRKCSH_N"/>
</dbReference>
<feature type="transmembrane region" description="Helical" evidence="2">
    <location>
        <begin position="26"/>
        <end position="47"/>
    </location>
</feature>
<dbReference type="AlphaFoldDB" id="C1BNB0"/>
<dbReference type="InterPro" id="IPR039794">
    <property type="entry name" value="Gtb1-like"/>
</dbReference>
<evidence type="ECO:0000256" key="1">
    <source>
        <dbReference type="ARBA" id="ARBA00023157"/>
    </source>
</evidence>
<evidence type="ECO:0000259" key="3">
    <source>
        <dbReference type="Pfam" id="PF12999"/>
    </source>
</evidence>
<evidence type="ECO:0000313" key="4">
    <source>
        <dbReference type="EMBL" id="ACO10513.1"/>
    </source>
</evidence>
<dbReference type="SUPFAM" id="SSF57424">
    <property type="entry name" value="LDL receptor-like module"/>
    <property type="match status" value="1"/>
</dbReference>
<keyword evidence="2" id="KW-1133">Transmembrane helix</keyword>
<proteinExistence type="evidence at transcript level"/>
<dbReference type="EMBL" id="BT076089">
    <property type="protein sequence ID" value="ACO10513.1"/>
    <property type="molecule type" value="mRNA"/>
</dbReference>
<reference evidence="4" key="1">
    <citation type="submission" date="2009-03" db="EMBL/GenBank/DDBJ databases">
        <title>Caligus rogercresseyi ESTs and full-length cDNAs.</title>
        <authorList>
            <person name="Yasuike M."/>
            <person name="von Schalburg K."/>
            <person name="Cooper G."/>
            <person name="Leong J."/>
            <person name="Jones S.R.M."/>
            <person name="Koop B.F."/>
        </authorList>
    </citation>
    <scope>NUCLEOTIDE SEQUENCE</scope>
    <source>
        <tissue evidence="4">Whole tissue</tissue>
    </source>
</reference>
<organism evidence="4">
    <name type="scientific">Caligus rogercresseyi</name>
    <name type="common">Sea louse</name>
    <dbReference type="NCBI Taxonomy" id="217165"/>
    <lineage>
        <taxon>Eukaryota</taxon>
        <taxon>Metazoa</taxon>
        <taxon>Ecdysozoa</taxon>
        <taxon>Arthropoda</taxon>
        <taxon>Crustacea</taxon>
        <taxon>Multicrustacea</taxon>
        <taxon>Hexanauplia</taxon>
        <taxon>Copepoda</taxon>
        <taxon>Siphonostomatoida</taxon>
        <taxon>Caligidae</taxon>
        <taxon>Caligus</taxon>
    </lineage>
</organism>
<name>C1BNB0_CALRO</name>
<dbReference type="PANTHER" id="PTHR12630:SF1">
    <property type="entry name" value="GLUCOSIDASE 2 SUBUNIT BETA"/>
    <property type="match status" value="1"/>
</dbReference>
<dbReference type="Pfam" id="PF12999">
    <property type="entry name" value="PRKCSH-like"/>
    <property type="match status" value="1"/>
</dbReference>
<protein>
    <submittedName>
        <fullName evidence="4">Glucosidase 2 subunit beta</fullName>
    </submittedName>
</protein>
<gene>
    <name evidence="4" type="primary">GLU2B</name>
</gene>
<dbReference type="GO" id="GO:0006491">
    <property type="term" value="P:N-glycan processing"/>
    <property type="evidence" value="ECO:0007669"/>
    <property type="project" value="TreeGrafter"/>
</dbReference>
<dbReference type="Gene3D" id="4.10.400.10">
    <property type="entry name" value="Low-density Lipoprotein Receptor"/>
    <property type="match status" value="1"/>
</dbReference>